<evidence type="ECO:0000256" key="1">
    <source>
        <dbReference type="SAM" id="MobiDB-lite"/>
    </source>
</evidence>
<organism evidence="2 3">
    <name type="scientific">Petrolisthes cinctipes</name>
    <name type="common">Flat porcelain crab</name>
    <dbReference type="NCBI Taxonomy" id="88211"/>
    <lineage>
        <taxon>Eukaryota</taxon>
        <taxon>Metazoa</taxon>
        <taxon>Ecdysozoa</taxon>
        <taxon>Arthropoda</taxon>
        <taxon>Crustacea</taxon>
        <taxon>Multicrustacea</taxon>
        <taxon>Malacostraca</taxon>
        <taxon>Eumalacostraca</taxon>
        <taxon>Eucarida</taxon>
        <taxon>Decapoda</taxon>
        <taxon>Pleocyemata</taxon>
        <taxon>Anomura</taxon>
        <taxon>Galatheoidea</taxon>
        <taxon>Porcellanidae</taxon>
        <taxon>Petrolisthes</taxon>
    </lineage>
</organism>
<reference evidence="2" key="1">
    <citation type="submission" date="2023-10" db="EMBL/GenBank/DDBJ databases">
        <title>Genome assemblies of two species of porcelain crab, Petrolisthes cinctipes and Petrolisthes manimaculis (Anomura: Porcellanidae).</title>
        <authorList>
            <person name="Angst P."/>
        </authorList>
    </citation>
    <scope>NUCLEOTIDE SEQUENCE</scope>
    <source>
        <strain evidence="2">PB745_01</strain>
        <tissue evidence="2">Gill</tissue>
    </source>
</reference>
<dbReference type="EMBL" id="JAWQEG010001789">
    <property type="protein sequence ID" value="KAK3876702.1"/>
    <property type="molecule type" value="Genomic_DNA"/>
</dbReference>
<protein>
    <submittedName>
        <fullName evidence="2">Uncharacterized protein</fullName>
    </submittedName>
</protein>
<accession>A0AAE1FLZ2</accession>
<comment type="caution">
    <text evidence="2">The sequence shown here is derived from an EMBL/GenBank/DDBJ whole genome shotgun (WGS) entry which is preliminary data.</text>
</comment>
<evidence type="ECO:0000313" key="2">
    <source>
        <dbReference type="EMBL" id="KAK3876702.1"/>
    </source>
</evidence>
<keyword evidence="3" id="KW-1185">Reference proteome</keyword>
<proteinExistence type="predicted"/>
<name>A0AAE1FLZ2_PETCI</name>
<dbReference type="Proteomes" id="UP001286313">
    <property type="component" value="Unassembled WGS sequence"/>
</dbReference>
<evidence type="ECO:0000313" key="3">
    <source>
        <dbReference type="Proteomes" id="UP001286313"/>
    </source>
</evidence>
<feature type="compositionally biased region" description="Basic and acidic residues" evidence="1">
    <location>
        <begin position="70"/>
        <end position="81"/>
    </location>
</feature>
<gene>
    <name evidence="2" type="ORF">Pcinc_018537</name>
</gene>
<feature type="region of interest" description="Disordered" evidence="1">
    <location>
        <begin position="21"/>
        <end position="81"/>
    </location>
</feature>
<dbReference type="AlphaFoldDB" id="A0AAE1FLZ2"/>
<sequence>MFLVPPAPPEPNGRCNMSVETTVTHHSHLGSDNPPEVSTSAGGGQTVGLHPWSPPRYQGPARKGSFSHADALKEPLPREQV</sequence>